<dbReference type="Gene3D" id="3.80.10.10">
    <property type="entry name" value="Ribonuclease Inhibitor"/>
    <property type="match status" value="2"/>
</dbReference>
<proteinExistence type="predicted"/>
<feature type="compositionally biased region" description="Polar residues" evidence="3">
    <location>
        <begin position="673"/>
        <end position="684"/>
    </location>
</feature>
<organism evidence="4 5">
    <name type="scientific">Actinomortierella ambigua</name>
    <dbReference type="NCBI Taxonomy" id="1343610"/>
    <lineage>
        <taxon>Eukaryota</taxon>
        <taxon>Fungi</taxon>
        <taxon>Fungi incertae sedis</taxon>
        <taxon>Mucoromycota</taxon>
        <taxon>Mortierellomycotina</taxon>
        <taxon>Mortierellomycetes</taxon>
        <taxon>Mortierellales</taxon>
        <taxon>Mortierellaceae</taxon>
        <taxon>Actinomortierella</taxon>
    </lineage>
</organism>
<evidence type="ECO:0000256" key="1">
    <source>
        <dbReference type="ARBA" id="ARBA00022614"/>
    </source>
</evidence>
<dbReference type="PRINTS" id="PR00019">
    <property type="entry name" value="LEURICHRPT"/>
</dbReference>
<keyword evidence="5" id="KW-1185">Reference proteome</keyword>
<feature type="region of interest" description="Disordered" evidence="3">
    <location>
        <begin position="964"/>
        <end position="988"/>
    </location>
</feature>
<feature type="region of interest" description="Disordered" evidence="3">
    <location>
        <begin position="899"/>
        <end position="918"/>
    </location>
</feature>
<evidence type="ECO:0008006" key="6">
    <source>
        <dbReference type="Google" id="ProtNLM"/>
    </source>
</evidence>
<dbReference type="SMART" id="SM00369">
    <property type="entry name" value="LRR_TYP"/>
    <property type="match status" value="7"/>
</dbReference>
<dbReference type="SMART" id="SM00364">
    <property type="entry name" value="LRR_BAC"/>
    <property type="match status" value="4"/>
</dbReference>
<dbReference type="PROSITE" id="PS51450">
    <property type="entry name" value="LRR"/>
    <property type="match status" value="4"/>
</dbReference>
<dbReference type="Proteomes" id="UP000807716">
    <property type="component" value="Unassembled WGS sequence"/>
</dbReference>
<dbReference type="EMBL" id="JAAAJB010000446">
    <property type="protein sequence ID" value="KAG0255712.1"/>
    <property type="molecule type" value="Genomic_DNA"/>
</dbReference>
<feature type="compositionally biased region" description="Low complexity" evidence="3">
    <location>
        <begin position="512"/>
        <end position="532"/>
    </location>
</feature>
<dbReference type="SUPFAM" id="SSF52058">
    <property type="entry name" value="L domain-like"/>
    <property type="match status" value="1"/>
</dbReference>
<dbReference type="Pfam" id="PF00560">
    <property type="entry name" value="LRR_1"/>
    <property type="match status" value="1"/>
</dbReference>
<dbReference type="InterPro" id="IPR032675">
    <property type="entry name" value="LRR_dom_sf"/>
</dbReference>
<name>A0A9P6U0X7_9FUNG</name>
<feature type="region of interest" description="Disordered" evidence="3">
    <location>
        <begin position="815"/>
        <end position="839"/>
    </location>
</feature>
<feature type="compositionally biased region" description="Low complexity" evidence="3">
    <location>
        <begin position="690"/>
        <end position="700"/>
    </location>
</feature>
<dbReference type="InterPro" id="IPR001611">
    <property type="entry name" value="Leu-rich_rpt"/>
</dbReference>
<feature type="compositionally biased region" description="Low complexity" evidence="3">
    <location>
        <begin position="819"/>
        <end position="832"/>
    </location>
</feature>
<evidence type="ECO:0000313" key="4">
    <source>
        <dbReference type="EMBL" id="KAG0255712.1"/>
    </source>
</evidence>
<protein>
    <recommendedName>
        <fullName evidence="6">L domain-like protein</fullName>
    </recommendedName>
</protein>
<dbReference type="Pfam" id="PF13855">
    <property type="entry name" value="LRR_8"/>
    <property type="match status" value="2"/>
</dbReference>
<dbReference type="InterPro" id="IPR003591">
    <property type="entry name" value="Leu-rich_rpt_typical-subtyp"/>
</dbReference>
<evidence type="ECO:0000256" key="2">
    <source>
        <dbReference type="ARBA" id="ARBA00022737"/>
    </source>
</evidence>
<dbReference type="AlphaFoldDB" id="A0A9P6U0X7"/>
<gene>
    <name evidence="4" type="ORF">DFQ27_006110</name>
</gene>
<feature type="region of interest" description="Disordered" evidence="3">
    <location>
        <begin position="623"/>
        <end position="703"/>
    </location>
</feature>
<feature type="compositionally biased region" description="Basic and acidic residues" evidence="3">
    <location>
        <begin position="964"/>
        <end position="977"/>
    </location>
</feature>
<dbReference type="PANTHER" id="PTHR24366:SF96">
    <property type="entry name" value="LEUCINE RICH REPEAT CONTAINING 53"/>
    <property type="match status" value="1"/>
</dbReference>
<sequence>MHALSDSCFSSLYLNCFPTAAAAAGPAPYLKMASNPHDHGPREGASSQDLLQQTTPLTRSLTSKALSYLAASASTPLSSQSRPHTSTPLSSSSGNGYPPLPEGVFHTQVETSRHSAVVGRVGPSAKSDEAVLDIEACIDDPLLAPLGRHVHKRSTPRSTTEHVDINIVRPRDRVENEKDSHAPVTSLILRRRRLDRDQLDTYLKGLQPTLDITLTKLQSPLLHLTELDLSRNRLASLPSDLTALAPHLQYLNLSHNQLPEIPLSLCHLTNLQVLIVSHNRLSGPIPHQIFARLTQLKTLRLCANQITELPHTLARLNRLETLILGSVYGGNLLTAFPPNCLHHMTSLLELDLSHNKLVFLPSDIGHPESRLRHLTATDNKLEAVPKSIGLCRQLKSLNLGRNQLTSLPTEIADLKQLDTLDLSENLLCIIPADIADFLTKTTLLLTGNPFTRGYCDAGRNASTALGGIGVNTGASDEERYSAVLHNLSRRAILNAAASSSSTSLPMYGLGGSSNSSSNLTSSSSGRASPHPSIAGDPNYDMEHDERLDYHLYYTRHAMSSSRPPSRAESVQSLVTEGGDYGSIHGGSWNDFHGTGAVGGITTPRVNAEAFIHDLESYFERVLPSPRPLTQPTTNPHTTNISGASPVLPETTLTTTGPPTGTVTGEALPDPSLSVPTTPDSSPQLDRTEPISTSSISSSAIGAGRVAETRPSIQPLQDAAGSSTTATTSTFFPSLKELSARTLLYHGHALPLECIPETVVEFLQPGARACGWCRLPYVKEWVSSICVKSYLGHPRVARRVRFCSLGCWHKATEQSEIDGSSPSTLSSSSSSSSPVKAGTAAGVGLATSPPAFMGSSSPSSSLNLGLGIATSPPSTPTVVGGSGTMALSASDILSVATTTLPSSSSIPTANDTNMSGVSTRGSGADTGLDATGSQSMRVCKGGQTYWPVIARNPSFSLEDIEDVRTGESSHSSKRDRCADGCQGGGACEW</sequence>
<feature type="compositionally biased region" description="Low complexity" evidence="3">
    <location>
        <begin position="645"/>
        <end position="665"/>
    </location>
</feature>
<feature type="compositionally biased region" description="Polar residues" evidence="3">
    <location>
        <begin position="627"/>
        <end position="642"/>
    </location>
</feature>
<evidence type="ECO:0000313" key="5">
    <source>
        <dbReference type="Proteomes" id="UP000807716"/>
    </source>
</evidence>
<feature type="region of interest" description="Disordered" evidence="3">
    <location>
        <begin position="73"/>
        <end position="104"/>
    </location>
</feature>
<dbReference type="OrthoDB" id="660555at2759"/>
<keyword evidence="2" id="KW-0677">Repeat</keyword>
<comment type="caution">
    <text evidence="4">The sequence shown here is derived from an EMBL/GenBank/DDBJ whole genome shotgun (WGS) entry which is preliminary data.</text>
</comment>
<feature type="compositionally biased region" description="Polar residues" evidence="3">
    <location>
        <begin position="82"/>
        <end position="95"/>
    </location>
</feature>
<evidence type="ECO:0000256" key="3">
    <source>
        <dbReference type="SAM" id="MobiDB-lite"/>
    </source>
</evidence>
<dbReference type="PANTHER" id="PTHR24366">
    <property type="entry name" value="IG(IMMUNOGLOBULIN) AND LRR(LEUCINE RICH REPEAT) DOMAINS"/>
    <property type="match status" value="1"/>
</dbReference>
<reference evidence="4" key="1">
    <citation type="journal article" date="2020" name="Fungal Divers.">
        <title>Resolving the Mortierellaceae phylogeny through synthesis of multi-gene phylogenetics and phylogenomics.</title>
        <authorList>
            <person name="Vandepol N."/>
            <person name="Liber J."/>
            <person name="Desiro A."/>
            <person name="Na H."/>
            <person name="Kennedy M."/>
            <person name="Barry K."/>
            <person name="Grigoriev I.V."/>
            <person name="Miller A.N."/>
            <person name="O'Donnell K."/>
            <person name="Stajich J.E."/>
            <person name="Bonito G."/>
        </authorList>
    </citation>
    <scope>NUCLEOTIDE SEQUENCE</scope>
    <source>
        <strain evidence="4">BC1065</strain>
    </source>
</reference>
<keyword evidence="1" id="KW-0433">Leucine-rich repeat</keyword>
<feature type="region of interest" description="Disordered" evidence="3">
    <location>
        <begin position="509"/>
        <end position="541"/>
    </location>
</feature>
<accession>A0A9P6U0X7</accession>
<feature type="compositionally biased region" description="Polar residues" evidence="3">
    <location>
        <begin position="908"/>
        <end position="918"/>
    </location>
</feature>